<sequence length="254" mass="29978">MLFQMSYGPEIESVYEEIRRNPGQDLVSIKQKFQYFETGDITSLIECALSVLQDLQFIFKDKAHYFVLNDQAWRNKEVFSRLSKIFKQDPVSDESLNYIFASLFEQLFVKPDRMFVTNIHYQVNSKFNKTLVGHEKINAWKRMMECWGLGRRLYSGFYALPQQTLMQDIVSGIEKWEGALHPFCENIIHPILPCVTSEGRIFRGVIFCLMALHHENRIQLSYKQDLPYKSYGPQNELNWITIERRTVYDDAMSQ</sequence>
<dbReference type="AlphaFoldDB" id="A0AB36JEU7"/>
<dbReference type="EMBL" id="MPTO01000019">
    <property type="protein sequence ID" value="OME16567.1"/>
    <property type="molecule type" value="Genomic_DNA"/>
</dbReference>
<organism evidence="1 2">
    <name type="scientific">Paenibacillus odorifer</name>
    <dbReference type="NCBI Taxonomy" id="189426"/>
    <lineage>
        <taxon>Bacteria</taxon>
        <taxon>Bacillati</taxon>
        <taxon>Bacillota</taxon>
        <taxon>Bacilli</taxon>
        <taxon>Bacillales</taxon>
        <taxon>Paenibacillaceae</taxon>
        <taxon>Paenibacillus</taxon>
    </lineage>
</organism>
<gene>
    <name evidence="1" type="ORF">BSK47_20115</name>
</gene>
<protein>
    <submittedName>
        <fullName evidence="1">Uncharacterized protein</fullName>
    </submittedName>
</protein>
<evidence type="ECO:0000313" key="2">
    <source>
        <dbReference type="Proteomes" id="UP000187323"/>
    </source>
</evidence>
<accession>A0AB36JEU7</accession>
<dbReference type="Proteomes" id="UP000187323">
    <property type="component" value="Unassembled WGS sequence"/>
</dbReference>
<proteinExistence type="predicted"/>
<name>A0AB36JEU7_9BACL</name>
<comment type="caution">
    <text evidence="1">The sequence shown here is derived from an EMBL/GenBank/DDBJ whole genome shotgun (WGS) entry which is preliminary data.</text>
</comment>
<evidence type="ECO:0000313" key="1">
    <source>
        <dbReference type="EMBL" id="OME16567.1"/>
    </source>
</evidence>
<dbReference type="RefSeq" id="WP_076136691.1">
    <property type="nucleotide sequence ID" value="NZ_MPTO01000019.1"/>
</dbReference>
<reference evidence="1 2" key="1">
    <citation type="submission" date="2016-10" db="EMBL/GenBank/DDBJ databases">
        <title>Paenibacillus species isolates.</title>
        <authorList>
            <person name="Beno S.M."/>
        </authorList>
    </citation>
    <scope>NUCLEOTIDE SEQUENCE [LARGE SCALE GENOMIC DNA]</scope>
    <source>
        <strain evidence="1 2">FSL H7-0918</strain>
    </source>
</reference>